<comment type="caution">
    <text evidence="2">The sequence shown here is derived from an EMBL/GenBank/DDBJ whole genome shotgun (WGS) entry which is preliminary data.</text>
</comment>
<sequence>MCALCQKNTKEKLQCPANARQTNQGSTYVTLAKNLTKFGECGALSPGILTRLDDGDGVEETFIKKKCSFHMSCHLKYNTTKLKRKLASCDPGEESVPAKKVTRREQRSSGDGVVDKDLSCFLCDKKAPAKDLRHTSTFKVDERIRNCALILQESHLLAKLSRGDVIAQELKYHPACLTSLYRKAQPKVDCTDQRSDQIRKALVFAELTEYIEEVKHSSTGDNLKVLKLADLSKMYLSRLQEAGLETGCLHSSRLKTWLLAHFPDLQAHNSGRDILLTFTDSLNTTLQEAYAESIDDEAVHLAKAARIVRRDLFSLQARFNASCTEDVQNTSIPESLLALLQMILQGPSITSNKGKNQAALSLAQLASFNAVKTEGKRSRANTSTTNKHSKNREPPVPVYVGLTIHAQTRKKELVERMHSLGLSISYKRVLEISSELAAKACRQFQHDKVVCPMKLRHGLFTTVAVDNIDHNPSSTTFKDSFHGTAISLSLFQHPSEHCKGTERILSHELEVETISKTLSAAELPDFFTSIPPYLLKMPVEPPQPHNANVSTDNYRFTENGVLGDVLKQAISSELDWMEVVHSASMMKHAMDLMMQAVKFLNPGQIPVSTADQPLFAIAKLIQWKCPEFYGENKITLLLGGLHIEMSFLKTVGTLLKDSGWVEALVNAKVATSGCAESFLNGSHVTRTRRAHQLTACALFVLLKHAYRQHSLSCAALAGRECAVF</sequence>
<keyword evidence="3" id="KW-1185">Reference proteome</keyword>
<reference evidence="2" key="2">
    <citation type="submission" date="2023-04" db="EMBL/GenBank/DDBJ databases">
        <authorList>
            <person name="Bu L."/>
            <person name="Lu L."/>
            <person name="Laidemitt M.R."/>
            <person name="Zhang S.M."/>
            <person name="Mutuku M."/>
            <person name="Mkoji G."/>
            <person name="Steinauer M."/>
            <person name="Loker E.S."/>
        </authorList>
    </citation>
    <scope>NUCLEOTIDE SEQUENCE</scope>
    <source>
        <strain evidence="2">KasaAsao</strain>
        <tissue evidence="2">Whole Snail</tissue>
    </source>
</reference>
<dbReference type="Proteomes" id="UP001233172">
    <property type="component" value="Unassembled WGS sequence"/>
</dbReference>
<name>A0AAD8FP29_BIOPF</name>
<evidence type="ECO:0000313" key="3">
    <source>
        <dbReference type="Proteomes" id="UP001233172"/>
    </source>
</evidence>
<dbReference type="AlphaFoldDB" id="A0AAD8FP29"/>
<gene>
    <name evidence="2" type="ORF">Bpfe_000039</name>
</gene>
<feature type="region of interest" description="Disordered" evidence="1">
    <location>
        <begin position="91"/>
        <end position="110"/>
    </location>
</feature>
<reference evidence="2" key="1">
    <citation type="journal article" date="2023" name="PLoS Negl. Trop. Dis.">
        <title>A genome sequence for Biomphalaria pfeifferi, the major vector snail for the human-infecting parasite Schistosoma mansoni.</title>
        <authorList>
            <person name="Bu L."/>
            <person name="Lu L."/>
            <person name="Laidemitt M.R."/>
            <person name="Zhang S.M."/>
            <person name="Mutuku M."/>
            <person name="Mkoji G."/>
            <person name="Steinauer M."/>
            <person name="Loker E.S."/>
        </authorList>
    </citation>
    <scope>NUCLEOTIDE SEQUENCE</scope>
    <source>
        <strain evidence="2">KasaAsao</strain>
    </source>
</reference>
<organism evidence="2 3">
    <name type="scientific">Biomphalaria pfeifferi</name>
    <name type="common">Bloodfluke planorb</name>
    <name type="synonym">Freshwater snail</name>
    <dbReference type="NCBI Taxonomy" id="112525"/>
    <lineage>
        <taxon>Eukaryota</taxon>
        <taxon>Metazoa</taxon>
        <taxon>Spiralia</taxon>
        <taxon>Lophotrochozoa</taxon>
        <taxon>Mollusca</taxon>
        <taxon>Gastropoda</taxon>
        <taxon>Heterobranchia</taxon>
        <taxon>Euthyneura</taxon>
        <taxon>Panpulmonata</taxon>
        <taxon>Hygrophila</taxon>
        <taxon>Lymnaeoidea</taxon>
        <taxon>Planorbidae</taxon>
        <taxon>Biomphalaria</taxon>
    </lineage>
</organism>
<dbReference type="PANTHER" id="PTHR47018:SF1">
    <property type="entry name" value="TESMIN_TSO1-LIKE CXC DOMAIN-CONTAINING PROTEIN"/>
    <property type="match status" value="1"/>
</dbReference>
<dbReference type="PANTHER" id="PTHR47018">
    <property type="entry name" value="CXC DOMAIN-CONTAINING PROTEIN-RELATED"/>
    <property type="match status" value="1"/>
</dbReference>
<protein>
    <submittedName>
        <fullName evidence="2">Uncharacterized protein</fullName>
    </submittedName>
</protein>
<accession>A0AAD8FP29</accession>
<feature type="region of interest" description="Disordered" evidence="1">
    <location>
        <begin position="373"/>
        <end position="396"/>
    </location>
</feature>
<evidence type="ECO:0000256" key="1">
    <source>
        <dbReference type="SAM" id="MobiDB-lite"/>
    </source>
</evidence>
<proteinExistence type="predicted"/>
<evidence type="ECO:0000313" key="2">
    <source>
        <dbReference type="EMBL" id="KAK0070056.1"/>
    </source>
</evidence>
<dbReference type="EMBL" id="JASAOG010000001">
    <property type="protein sequence ID" value="KAK0070056.1"/>
    <property type="molecule type" value="Genomic_DNA"/>
</dbReference>